<dbReference type="Proteomes" id="UP000635565">
    <property type="component" value="Unassembled WGS sequence"/>
</dbReference>
<keyword evidence="1" id="KW-0378">Hydrolase</keyword>
<dbReference type="InterPro" id="IPR053145">
    <property type="entry name" value="AB_hydrolase_Est10"/>
</dbReference>
<evidence type="ECO:0000313" key="5">
    <source>
        <dbReference type="Proteomes" id="UP000635565"/>
    </source>
</evidence>
<evidence type="ECO:0000256" key="1">
    <source>
        <dbReference type="ARBA" id="ARBA00022801"/>
    </source>
</evidence>
<protein>
    <recommendedName>
        <fullName evidence="6">Serine aminopeptidase S33 domain-containing protein</fullName>
    </recommendedName>
</protein>
<dbReference type="PROSITE" id="PS00708">
    <property type="entry name" value="PRO_ENDOPEP_SER"/>
    <property type="match status" value="1"/>
</dbReference>
<organism evidence="4 5">
    <name type="scientific">Dictyobacter formicarum</name>
    <dbReference type="NCBI Taxonomy" id="2778368"/>
    <lineage>
        <taxon>Bacteria</taxon>
        <taxon>Bacillati</taxon>
        <taxon>Chloroflexota</taxon>
        <taxon>Ktedonobacteria</taxon>
        <taxon>Ktedonobacterales</taxon>
        <taxon>Dictyobacteraceae</taxon>
        <taxon>Dictyobacter</taxon>
    </lineage>
</organism>
<dbReference type="Gene3D" id="3.10.450.590">
    <property type="match status" value="1"/>
</dbReference>
<sequence>MNMTTSEQAQHVVGLLAQGQFPQVEALAAESIKPFLLAAQLAANWRSLEQQLGAFQQQMFIHTVQTPQMSVEVVTCAFAKMPFDINLIFNPEMKIIGLTMTPVGTLEQQANPQYTPPPYATVDRFMEQEVQIGSGEWALPGTLTLPTGPGPFPAVVLVHGSGPHDRDETTPPNKPFRDLAWGLASNGIAVLRYDKRTKVYAAEISPLASTFTVQQEVIEDVLLALDLLCERPEIDGQQLFVLGHSLGGYLLPRILSAPAASMVCGGIIMAGPARPLEDIMLDLVTYIASLSDQTPGQQQQLEKLARKVARVKDPQLTPATPASDLPLNVAAAYWLDLRNYHPAEVARHLPQPLLILQAGNDYQVTQADFHLWQQALSQRTDVTFKAYPDLYHLFMPSEPGHKATPVAYTIANHVTTQVINDISTWIKQHQ</sequence>
<reference evidence="4 5" key="1">
    <citation type="journal article" date="2021" name="Int. J. Syst. Evol. Microbiol.">
        <title>Reticulibacter mediterranei gen. nov., sp. nov., within the new family Reticulibacteraceae fam. nov., and Ktedonospora formicarum gen. nov., sp. nov., Ktedonobacter robiniae sp. nov., Dictyobacter formicarum sp. nov. and Dictyobacter arantiisoli sp. nov., belonging to the class Ktedonobacteria.</title>
        <authorList>
            <person name="Yabe S."/>
            <person name="Zheng Y."/>
            <person name="Wang C.M."/>
            <person name="Sakai Y."/>
            <person name="Abe K."/>
            <person name="Yokota A."/>
            <person name="Donadio S."/>
            <person name="Cavaletti L."/>
            <person name="Monciardini P."/>
        </authorList>
    </citation>
    <scope>NUCLEOTIDE SEQUENCE [LARGE SCALE GENOMIC DNA]</scope>
    <source>
        <strain evidence="4 5">SOSP1-9</strain>
    </source>
</reference>
<evidence type="ECO:0008006" key="6">
    <source>
        <dbReference type="Google" id="ProtNLM"/>
    </source>
</evidence>
<dbReference type="Pfam" id="PF13026">
    <property type="entry name" value="DUF3887"/>
    <property type="match status" value="1"/>
</dbReference>
<dbReference type="RefSeq" id="WP_201363374.1">
    <property type="nucleotide sequence ID" value="NZ_BNJJ01000010.1"/>
</dbReference>
<dbReference type="InterPro" id="IPR029058">
    <property type="entry name" value="AB_hydrolase_fold"/>
</dbReference>
<dbReference type="PANTHER" id="PTHR43265">
    <property type="entry name" value="ESTERASE ESTD"/>
    <property type="match status" value="1"/>
</dbReference>
<dbReference type="InterPro" id="IPR024981">
    <property type="entry name" value="DUF3887"/>
</dbReference>
<keyword evidence="5" id="KW-1185">Reference proteome</keyword>
<dbReference type="InterPro" id="IPR002471">
    <property type="entry name" value="Pept_S9_AS"/>
</dbReference>
<dbReference type="EMBL" id="BNJJ01000010">
    <property type="protein sequence ID" value="GHO85731.1"/>
    <property type="molecule type" value="Genomic_DNA"/>
</dbReference>
<feature type="domain" description="Serine aminopeptidase S33" evidence="2">
    <location>
        <begin position="154"/>
        <end position="395"/>
    </location>
</feature>
<evidence type="ECO:0000259" key="3">
    <source>
        <dbReference type="Pfam" id="PF13026"/>
    </source>
</evidence>
<dbReference type="PANTHER" id="PTHR43265:SF1">
    <property type="entry name" value="ESTERASE ESTD"/>
    <property type="match status" value="1"/>
</dbReference>
<feature type="domain" description="DUF3887" evidence="3">
    <location>
        <begin position="9"/>
        <end position="98"/>
    </location>
</feature>
<gene>
    <name evidence="4" type="ORF">KSZ_37370</name>
</gene>
<dbReference type="SUPFAM" id="SSF53474">
    <property type="entry name" value="alpha/beta-Hydrolases"/>
    <property type="match status" value="1"/>
</dbReference>
<accession>A0ABQ3VJ93</accession>
<name>A0ABQ3VJ93_9CHLR</name>
<evidence type="ECO:0000259" key="2">
    <source>
        <dbReference type="Pfam" id="PF12146"/>
    </source>
</evidence>
<comment type="caution">
    <text evidence="4">The sequence shown here is derived from an EMBL/GenBank/DDBJ whole genome shotgun (WGS) entry which is preliminary data.</text>
</comment>
<proteinExistence type="predicted"/>
<dbReference type="Pfam" id="PF12146">
    <property type="entry name" value="Hydrolase_4"/>
    <property type="match status" value="1"/>
</dbReference>
<dbReference type="Gene3D" id="3.40.50.1820">
    <property type="entry name" value="alpha/beta hydrolase"/>
    <property type="match status" value="1"/>
</dbReference>
<dbReference type="InterPro" id="IPR022742">
    <property type="entry name" value="Hydrolase_4"/>
</dbReference>
<evidence type="ECO:0000313" key="4">
    <source>
        <dbReference type="EMBL" id="GHO85731.1"/>
    </source>
</evidence>